<name>A0ABW3ZJ42_9RHOB</name>
<evidence type="ECO:0000313" key="4">
    <source>
        <dbReference type="EMBL" id="MFD1343059.1"/>
    </source>
</evidence>
<evidence type="ECO:0000256" key="1">
    <source>
        <dbReference type="ARBA" id="ARBA00008129"/>
    </source>
</evidence>
<dbReference type="RefSeq" id="WP_386803660.1">
    <property type="nucleotide sequence ID" value="NZ_JBHTMU010000018.1"/>
</dbReference>
<proteinExistence type="inferred from homology"/>
<dbReference type="Pfam" id="PF00795">
    <property type="entry name" value="CN_hydrolase"/>
    <property type="match status" value="1"/>
</dbReference>
<sequence length="329" mass="35939">MSVTRVAIVQKPTAVLDLAEGVRRAVGHIEDCAAQGAQLVVFPESWLTGYPSWVFGMAGWDDANARLWYRRFVDQCPTQDSTELQPIREAANAAGVLVSLGFNERADARAGSVFNSILLIGDTGQTLNLHRKLTPTHTERNIWAQGDAAGLRVVSTNIGEIGGLVCWEHWHPLARQALHAQNEQIHLALWPDMPEAHALAARHYAFEGRCFVAAAAHYLTVDDVPEELLEGYATGLDPNCRASNVLFRGGSGFVGPNGEWLKPQLFDEPGLIIADLDLGETVGYKHDLDVAGHYSRNDIFQLSVDRAPRRSVNLSDGAETRPGSSERAS</sequence>
<feature type="active site" description="Proton acceptor" evidence="2">
    <location>
        <position position="44"/>
    </location>
</feature>
<dbReference type="InterPro" id="IPR000132">
    <property type="entry name" value="Nitrilase/CN_hydratase_CS"/>
</dbReference>
<dbReference type="InterPro" id="IPR003010">
    <property type="entry name" value="C-N_Hydrolase"/>
</dbReference>
<dbReference type="PROSITE" id="PS50263">
    <property type="entry name" value="CN_HYDROLASE"/>
    <property type="match status" value="1"/>
</dbReference>
<dbReference type="PROSITE" id="PS00920">
    <property type="entry name" value="NITRIL_CHT_1"/>
    <property type="match status" value="1"/>
</dbReference>
<keyword evidence="5" id="KW-1185">Reference proteome</keyword>
<organism evidence="4 5">
    <name type="scientific">Litorisediminicola beolgyonensis</name>
    <dbReference type="NCBI Taxonomy" id="1173614"/>
    <lineage>
        <taxon>Bacteria</taxon>
        <taxon>Pseudomonadati</taxon>
        <taxon>Pseudomonadota</taxon>
        <taxon>Alphaproteobacteria</taxon>
        <taxon>Rhodobacterales</taxon>
        <taxon>Paracoccaceae</taxon>
        <taxon>Litorisediminicola</taxon>
    </lineage>
</organism>
<comment type="caution">
    <text evidence="4">The sequence shown here is derived from an EMBL/GenBank/DDBJ whole genome shotgun (WGS) entry which is preliminary data.</text>
</comment>
<protein>
    <submittedName>
        <fullName evidence="4">Carbon-nitrogen hydrolase family protein</fullName>
    </submittedName>
</protein>
<dbReference type="InterPro" id="IPR036526">
    <property type="entry name" value="C-N_Hydrolase_sf"/>
</dbReference>
<keyword evidence="4" id="KW-0378">Hydrolase</keyword>
<evidence type="ECO:0000256" key="2">
    <source>
        <dbReference type="PROSITE-ProRule" id="PRU10139"/>
    </source>
</evidence>
<evidence type="ECO:0000313" key="5">
    <source>
        <dbReference type="Proteomes" id="UP001597135"/>
    </source>
</evidence>
<reference evidence="5" key="1">
    <citation type="journal article" date="2019" name="Int. J. Syst. Evol. Microbiol.">
        <title>The Global Catalogue of Microorganisms (GCM) 10K type strain sequencing project: providing services to taxonomists for standard genome sequencing and annotation.</title>
        <authorList>
            <consortium name="The Broad Institute Genomics Platform"/>
            <consortium name="The Broad Institute Genome Sequencing Center for Infectious Disease"/>
            <person name="Wu L."/>
            <person name="Ma J."/>
        </authorList>
    </citation>
    <scope>NUCLEOTIDE SEQUENCE [LARGE SCALE GENOMIC DNA]</scope>
    <source>
        <strain evidence="5">CCUG 62953</strain>
    </source>
</reference>
<accession>A0ABW3ZJ42</accession>
<dbReference type="Proteomes" id="UP001597135">
    <property type="component" value="Unassembled WGS sequence"/>
</dbReference>
<dbReference type="PROSITE" id="PS00921">
    <property type="entry name" value="NITRIL_CHT_2"/>
    <property type="match status" value="1"/>
</dbReference>
<dbReference type="EMBL" id="JBHTMU010000018">
    <property type="protein sequence ID" value="MFD1343059.1"/>
    <property type="molecule type" value="Genomic_DNA"/>
</dbReference>
<feature type="domain" description="CN hydrolase" evidence="3">
    <location>
        <begin position="4"/>
        <end position="278"/>
    </location>
</feature>
<dbReference type="SUPFAM" id="SSF56317">
    <property type="entry name" value="Carbon-nitrogen hydrolase"/>
    <property type="match status" value="1"/>
</dbReference>
<dbReference type="Gene3D" id="3.60.110.10">
    <property type="entry name" value="Carbon-nitrogen hydrolase"/>
    <property type="match status" value="1"/>
</dbReference>
<gene>
    <name evidence="4" type="ORF">ACFQ4E_11565</name>
</gene>
<evidence type="ECO:0000259" key="3">
    <source>
        <dbReference type="PROSITE" id="PS50263"/>
    </source>
</evidence>
<comment type="similarity">
    <text evidence="1">Belongs to the carbon-nitrogen hydrolase superfamily. Nitrilase family.</text>
</comment>
<dbReference type="PANTHER" id="PTHR46044">
    <property type="entry name" value="NITRILASE"/>
    <property type="match status" value="1"/>
</dbReference>
<dbReference type="CDD" id="cd07564">
    <property type="entry name" value="nitrilases_CHs"/>
    <property type="match status" value="1"/>
</dbReference>
<dbReference type="GO" id="GO:0016787">
    <property type="term" value="F:hydrolase activity"/>
    <property type="evidence" value="ECO:0007669"/>
    <property type="project" value="UniProtKB-KW"/>
</dbReference>
<dbReference type="InterPro" id="IPR044149">
    <property type="entry name" value="Nitrilases_CHs"/>
</dbReference>
<dbReference type="PANTHER" id="PTHR46044:SF1">
    <property type="entry name" value="CN HYDROLASE DOMAIN-CONTAINING PROTEIN"/>
    <property type="match status" value="1"/>
</dbReference>